<keyword evidence="2" id="KW-1185">Reference proteome</keyword>
<dbReference type="EMBL" id="CP009572">
    <property type="protein sequence ID" value="AIT08450.1"/>
    <property type="molecule type" value="Genomic_DNA"/>
</dbReference>
<sequence>MLAAFLDDIRDHDMIAPRRMADRLRLPMARLARLAHVNRNTMAAKPESPAVQAKLGEIARIIARAAELSGDEGKAIIWFRHQPIAGFGKTAEELVEAGEAAAVLWTLETMDQGVYA</sequence>
<keyword evidence="1" id="KW-0614">Plasmid</keyword>
<reference evidence="1 2" key="1">
    <citation type="submission" date="2014-09" db="EMBL/GenBank/DDBJ databases">
        <title>Using Illumina technology Improving SMRT sequencing Genome Assembly by RASTools.</title>
        <authorList>
            <person name="Zhou Y."/>
            <person name="Ma T."/>
            <person name="Liu T."/>
        </authorList>
    </citation>
    <scope>NUCLEOTIDE SEQUENCE [LARGE SCALE GENOMIC DNA]</scope>
    <source>
        <strain evidence="1 2">ATCC 55669</strain>
        <plasmid evidence="2">Plasmid STP1</plasmid>
    </source>
</reference>
<dbReference type="KEGG" id="stax:MC45_18235"/>
<dbReference type="eggNOG" id="ENOG5030CX6">
    <property type="taxonomic scope" value="Bacteria"/>
</dbReference>
<proteinExistence type="predicted"/>
<name>A0A097ELK8_9SPHN</name>
<accession>A0A097ELK8</accession>
<gene>
    <name evidence="1" type="ORF">MC45_18235</name>
</gene>
<dbReference type="Proteomes" id="UP000033200">
    <property type="component" value="Plasmid STP1"/>
</dbReference>
<evidence type="ECO:0008006" key="3">
    <source>
        <dbReference type="Google" id="ProtNLM"/>
    </source>
</evidence>
<organism evidence="1 2">
    <name type="scientific">Sphingomonas taxi</name>
    <dbReference type="NCBI Taxonomy" id="1549858"/>
    <lineage>
        <taxon>Bacteria</taxon>
        <taxon>Pseudomonadati</taxon>
        <taxon>Pseudomonadota</taxon>
        <taxon>Alphaproteobacteria</taxon>
        <taxon>Sphingomonadales</taxon>
        <taxon>Sphingomonadaceae</taxon>
        <taxon>Sphingomonas</taxon>
    </lineage>
</organism>
<geneLocation type="plasmid" evidence="1 2">
    <name>STP1</name>
</geneLocation>
<evidence type="ECO:0000313" key="1">
    <source>
        <dbReference type="EMBL" id="AIT08450.1"/>
    </source>
</evidence>
<dbReference type="RefSeq" id="WP_041394159.1">
    <property type="nucleotide sequence ID" value="NZ_CP009572.1"/>
</dbReference>
<protein>
    <recommendedName>
        <fullName evidence="3">Antitoxin Xre/MbcA/ParS-like toxin-binding domain-containing protein</fullName>
    </recommendedName>
</protein>
<dbReference type="HOGENOM" id="CLU_135057_2_0_5"/>
<evidence type="ECO:0000313" key="2">
    <source>
        <dbReference type="Proteomes" id="UP000033200"/>
    </source>
</evidence>
<dbReference type="AlphaFoldDB" id="A0A097ELK8"/>